<organism evidence="3 4">
    <name type="scientific">Pendulispora brunnea</name>
    <dbReference type="NCBI Taxonomy" id="2905690"/>
    <lineage>
        <taxon>Bacteria</taxon>
        <taxon>Pseudomonadati</taxon>
        <taxon>Myxococcota</taxon>
        <taxon>Myxococcia</taxon>
        <taxon>Myxococcales</taxon>
        <taxon>Sorangiineae</taxon>
        <taxon>Pendulisporaceae</taxon>
        <taxon>Pendulispora</taxon>
    </lineage>
</organism>
<dbReference type="CDD" id="cd04279">
    <property type="entry name" value="ZnMc_MMP_like_1"/>
    <property type="match status" value="1"/>
</dbReference>
<protein>
    <submittedName>
        <fullName evidence="3">M57 family metalloprotease</fullName>
    </submittedName>
</protein>
<feature type="chain" id="PRO_5046960678" evidence="1">
    <location>
        <begin position="23"/>
        <end position="275"/>
    </location>
</feature>
<dbReference type="SMART" id="SM00235">
    <property type="entry name" value="ZnMc"/>
    <property type="match status" value="1"/>
</dbReference>
<dbReference type="Proteomes" id="UP001379533">
    <property type="component" value="Chromosome"/>
</dbReference>
<gene>
    <name evidence="3" type="ORF">LZC95_00815</name>
</gene>
<feature type="domain" description="Peptidase metallopeptidase" evidence="2">
    <location>
        <begin position="91"/>
        <end position="242"/>
    </location>
</feature>
<feature type="signal peptide" evidence="1">
    <location>
        <begin position="1"/>
        <end position="22"/>
    </location>
</feature>
<evidence type="ECO:0000256" key="1">
    <source>
        <dbReference type="SAM" id="SignalP"/>
    </source>
</evidence>
<keyword evidence="3" id="KW-0482">Metalloprotease</keyword>
<reference evidence="3 4" key="1">
    <citation type="submission" date="2021-12" db="EMBL/GenBank/DDBJ databases">
        <title>Discovery of the Pendulisporaceae a myxobacterial family with distinct sporulation behavior and unique specialized metabolism.</title>
        <authorList>
            <person name="Garcia R."/>
            <person name="Popoff A."/>
            <person name="Bader C.D."/>
            <person name="Loehr J."/>
            <person name="Walesch S."/>
            <person name="Walt C."/>
            <person name="Boldt J."/>
            <person name="Bunk B."/>
            <person name="Haeckl F.J.F.P.J."/>
            <person name="Gunesch A.P."/>
            <person name="Birkelbach J."/>
            <person name="Nuebel U."/>
            <person name="Pietschmann T."/>
            <person name="Bach T."/>
            <person name="Mueller R."/>
        </authorList>
    </citation>
    <scope>NUCLEOTIDE SEQUENCE [LARGE SCALE GENOMIC DNA]</scope>
    <source>
        <strain evidence="3 4">MSr12523</strain>
    </source>
</reference>
<dbReference type="Gene3D" id="3.40.390.10">
    <property type="entry name" value="Collagenase (Catalytic Domain)"/>
    <property type="match status" value="1"/>
</dbReference>
<evidence type="ECO:0000313" key="3">
    <source>
        <dbReference type="EMBL" id="WXA95382.1"/>
    </source>
</evidence>
<dbReference type="PROSITE" id="PS51257">
    <property type="entry name" value="PROKAR_LIPOPROTEIN"/>
    <property type="match status" value="1"/>
</dbReference>
<name>A0ABZ2K9N9_9BACT</name>
<dbReference type="InterPro" id="IPR006026">
    <property type="entry name" value="Peptidase_Metallo"/>
</dbReference>
<dbReference type="InterPro" id="IPR024653">
    <property type="entry name" value="Peptidase_M10/M27/M57"/>
</dbReference>
<dbReference type="SUPFAM" id="SSF55486">
    <property type="entry name" value="Metalloproteases ('zincins'), catalytic domain"/>
    <property type="match status" value="1"/>
</dbReference>
<dbReference type="RefSeq" id="WP_394845989.1">
    <property type="nucleotide sequence ID" value="NZ_CP089982.1"/>
</dbReference>
<dbReference type="Pfam" id="PF12388">
    <property type="entry name" value="Peptidase_M57"/>
    <property type="match status" value="1"/>
</dbReference>
<accession>A0ABZ2K9N9</accession>
<dbReference type="InterPro" id="IPR024079">
    <property type="entry name" value="MetalloPept_cat_dom_sf"/>
</dbReference>
<keyword evidence="1" id="KW-0732">Signal</keyword>
<sequence length="275" mass="29942">MRIKLSVALAMGAIALSSAGCASESTSNDGEITGTTAKSFAEWKQTVYQEPDTGIWIVDRDIPISSEAKLQAFYEQYVQQGALIVDNNNGVDSKWSNAQKLNITYCVSKSSFGSNYNRVVQAMKDAGNAWTAVADVKFVYKSDQDGNCTVRNRNVVFNVRIGGSGFSGRAFFPNDGRNAREVLIGPTAANGSNPNGPETLTGLLRHELGHTLGFRHEHTRPESGDCFEDDNWRELTPYDASSVMHYPWCNGANTGDLRITALDAQGAAKLYGNPR</sequence>
<evidence type="ECO:0000259" key="2">
    <source>
        <dbReference type="SMART" id="SM00235"/>
    </source>
</evidence>
<proteinExistence type="predicted"/>
<keyword evidence="3" id="KW-0645">Protease</keyword>
<dbReference type="GO" id="GO:0008237">
    <property type="term" value="F:metallopeptidase activity"/>
    <property type="evidence" value="ECO:0007669"/>
    <property type="project" value="UniProtKB-KW"/>
</dbReference>
<keyword evidence="4" id="KW-1185">Reference proteome</keyword>
<dbReference type="EMBL" id="CP089982">
    <property type="protein sequence ID" value="WXA95382.1"/>
    <property type="molecule type" value="Genomic_DNA"/>
</dbReference>
<evidence type="ECO:0000313" key="4">
    <source>
        <dbReference type="Proteomes" id="UP001379533"/>
    </source>
</evidence>
<keyword evidence="3" id="KW-0378">Hydrolase</keyword>